<name>A0ABR2W3K7_9FUNG</name>
<keyword evidence="5 6" id="KW-0472">Membrane</keyword>
<gene>
    <name evidence="7" type="primary">ERV29_4</name>
    <name evidence="7" type="ORF">K7432_005130</name>
</gene>
<dbReference type="Proteomes" id="UP001479436">
    <property type="component" value="Unassembled WGS sequence"/>
</dbReference>
<sequence>METVQRMMYKCERRIIHSMNRFQNFTPIVGRFLLVSAFLEDSLRIYTQWDQQLRYLEKYRGFHYGSNHIFLSLNLGLMLIGSFCAIAKTRTHLAVIGLFTAVVSQIFGYGLFMEWSFFLRNISMLGGILMLLSEGPSKPKAIFGGLPSVQELDRSPYFALFGRILLVLLFGSFFLTGELTALKLVGSGVGLIMSLMVVIGFKAKCSALMMIIFLMLFNVVMNNWWSINMDPDARNFVKYNFFQIMSIVGGFILLLSTGPGGFSVDEKKKKF</sequence>
<feature type="transmembrane region" description="Helical" evidence="6">
    <location>
        <begin position="157"/>
        <end position="175"/>
    </location>
</feature>
<feature type="transmembrane region" description="Helical" evidence="6">
    <location>
        <begin position="93"/>
        <end position="112"/>
    </location>
</feature>
<feature type="transmembrane region" description="Helical" evidence="6">
    <location>
        <begin position="239"/>
        <end position="262"/>
    </location>
</feature>
<comment type="caution">
    <text evidence="7">The sequence shown here is derived from an EMBL/GenBank/DDBJ whole genome shotgun (WGS) entry which is preliminary data.</text>
</comment>
<feature type="transmembrane region" description="Helical" evidence="6">
    <location>
        <begin position="68"/>
        <end position="86"/>
    </location>
</feature>
<evidence type="ECO:0000313" key="7">
    <source>
        <dbReference type="EMBL" id="KAK9718993.1"/>
    </source>
</evidence>
<proteinExistence type="inferred from homology"/>
<keyword evidence="3 6" id="KW-0812">Transmembrane</keyword>
<comment type="subcellular location">
    <subcellularLocation>
        <location evidence="1">Membrane</location>
        <topology evidence="1">Multi-pass membrane protein</topology>
    </subcellularLocation>
</comment>
<dbReference type="InterPro" id="IPR002995">
    <property type="entry name" value="Surf4"/>
</dbReference>
<evidence type="ECO:0000256" key="2">
    <source>
        <dbReference type="ARBA" id="ARBA00006945"/>
    </source>
</evidence>
<evidence type="ECO:0000256" key="4">
    <source>
        <dbReference type="ARBA" id="ARBA00022989"/>
    </source>
</evidence>
<feature type="transmembrane region" description="Helical" evidence="6">
    <location>
        <begin position="181"/>
        <end position="201"/>
    </location>
</feature>
<organism evidence="7 8">
    <name type="scientific">Basidiobolus ranarum</name>
    <dbReference type="NCBI Taxonomy" id="34480"/>
    <lineage>
        <taxon>Eukaryota</taxon>
        <taxon>Fungi</taxon>
        <taxon>Fungi incertae sedis</taxon>
        <taxon>Zoopagomycota</taxon>
        <taxon>Entomophthoromycotina</taxon>
        <taxon>Basidiobolomycetes</taxon>
        <taxon>Basidiobolales</taxon>
        <taxon>Basidiobolaceae</taxon>
        <taxon>Basidiobolus</taxon>
    </lineage>
</organism>
<evidence type="ECO:0000313" key="8">
    <source>
        <dbReference type="Proteomes" id="UP001479436"/>
    </source>
</evidence>
<comment type="similarity">
    <text evidence="2">Belongs to the SURF4 family.</text>
</comment>
<dbReference type="EMBL" id="JASJQH010007069">
    <property type="protein sequence ID" value="KAK9718993.1"/>
    <property type="molecule type" value="Genomic_DNA"/>
</dbReference>
<evidence type="ECO:0000256" key="3">
    <source>
        <dbReference type="ARBA" id="ARBA00022692"/>
    </source>
</evidence>
<keyword evidence="8" id="KW-1185">Reference proteome</keyword>
<evidence type="ECO:0000256" key="1">
    <source>
        <dbReference type="ARBA" id="ARBA00004141"/>
    </source>
</evidence>
<dbReference type="Pfam" id="PF02077">
    <property type="entry name" value="SURF4"/>
    <property type="match status" value="1"/>
</dbReference>
<feature type="transmembrane region" description="Helical" evidence="6">
    <location>
        <begin position="208"/>
        <end position="227"/>
    </location>
</feature>
<evidence type="ECO:0000256" key="5">
    <source>
        <dbReference type="ARBA" id="ARBA00023136"/>
    </source>
</evidence>
<keyword evidence="4 6" id="KW-1133">Transmembrane helix</keyword>
<protein>
    <submittedName>
        <fullName evidence="7">ER-derived vesicles protein erv29</fullName>
    </submittedName>
</protein>
<evidence type="ECO:0000256" key="6">
    <source>
        <dbReference type="SAM" id="Phobius"/>
    </source>
</evidence>
<accession>A0ABR2W3K7</accession>
<reference evidence="7 8" key="1">
    <citation type="submission" date="2023-04" db="EMBL/GenBank/DDBJ databases">
        <title>Genome of Basidiobolus ranarum AG-B5.</title>
        <authorList>
            <person name="Stajich J.E."/>
            <person name="Carter-House D."/>
            <person name="Gryganskyi A."/>
        </authorList>
    </citation>
    <scope>NUCLEOTIDE SEQUENCE [LARGE SCALE GENOMIC DNA]</scope>
    <source>
        <strain evidence="7 8">AG-B5</strain>
    </source>
</reference>